<dbReference type="Pfam" id="PF00753">
    <property type="entry name" value="Lactamase_B"/>
    <property type="match status" value="1"/>
</dbReference>
<sequence length="293" mass="32401">MKPSPTPCCGSGWRCANQGHAAFGSVTLIEGANNDGVLRRILVDTAHVGRRLMIVDALAERDLTPLDIDYVLGTHAHWDHIQNVDLFTNATLLLHRDERFYAHQPRVDDWATPSWTGFIIEQLTIEEVGEGHVVIPGVTIMEMTGHSIGSIGALVDTDDGRVAVTSDALHFAWVAQAGENPLVFWDEAKAAQTVARVMDAADLVYPGHDMPFRMTKSGEIEYLARLKISISGIEPELTPLDKSLTMMPGRKTVCDCDTGTIRCADHKRIHEVIKRRYEAGETPLPSRDWEKIG</sequence>
<dbReference type="Gene3D" id="3.60.15.10">
    <property type="entry name" value="Ribonuclease Z/Hydroxyacylglutathione hydrolase-like"/>
    <property type="match status" value="1"/>
</dbReference>
<keyword evidence="4" id="KW-0378">Hydrolase</keyword>
<keyword evidence="3" id="KW-0479">Metal-binding</keyword>
<dbReference type="GeneID" id="80821075"/>
<comment type="similarity">
    <text evidence="2">Belongs to the metallo-beta-lactamase superfamily.</text>
</comment>
<evidence type="ECO:0000313" key="8">
    <source>
        <dbReference type="Proteomes" id="UP000182932"/>
    </source>
</evidence>
<dbReference type="InterPro" id="IPR001279">
    <property type="entry name" value="Metallo-B-lactamas"/>
</dbReference>
<proteinExistence type="inferred from homology"/>
<dbReference type="PANTHER" id="PTHR42978:SF7">
    <property type="entry name" value="METALLO-HYDROLASE RV2300C-RELATED"/>
    <property type="match status" value="1"/>
</dbReference>
<dbReference type="SMART" id="SM00849">
    <property type="entry name" value="Lactamase_B"/>
    <property type="match status" value="1"/>
</dbReference>
<evidence type="ECO:0000256" key="4">
    <source>
        <dbReference type="ARBA" id="ARBA00022801"/>
    </source>
</evidence>
<dbReference type="SUPFAM" id="SSF56281">
    <property type="entry name" value="Metallo-hydrolase/oxidoreductase"/>
    <property type="match status" value="1"/>
</dbReference>
<protein>
    <submittedName>
        <fullName evidence="7">Glyoxylase, beta-lactamase superfamily II</fullName>
    </submittedName>
</protein>
<dbReference type="PANTHER" id="PTHR42978">
    <property type="entry name" value="QUORUM-QUENCHING LACTONASE YTNP-RELATED-RELATED"/>
    <property type="match status" value="1"/>
</dbReference>
<evidence type="ECO:0000256" key="2">
    <source>
        <dbReference type="ARBA" id="ARBA00007749"/>
    </source>
</evidence>
<dbReference type="RefSeq" id="WP_074840222.1">
    <property type="nucleotide sequence ID" value="NZ_FNYY01000033.1"/>
</dbReference>
<reference evidence="7 8" key="1">
    <citation type="submission" date="2016-10" db="EMBL/GenBank/DDBJ databases">
        <authorList>
            <person name="Varghese N."/>
            <person name="Submissions S."/>
        </authorList>
    </citation>
    <scope>NUCLEOTIDE SEQUENCE [LARGE SCALE GENOMIC DNA]</scope>
    <source>
        <strain evidence="7 8">FF3</strain>
    </source>
</reference>
<feature type="domain" description="Metallo-beta-lactamase" evidence="6">
    <location>
        <begin position="23"/>
        <end position="208"/>
    </location>
</feature>
<dbReference type="AlphaFoldDB" id="A0A975WF82"/>
<accession>A0A975WF82</accession>
<evidence type="ECO:0000256" key="1">
    <source>
        <dbReference type="ARBA" id="ARBA00001947"/>
    </source>
</evidence>
<comment type="caution">
    <text evidence="7">The sequence shown here is derived from an EMBL/GenBank/DDBJ whole genome shotgun (WGS) entry which is preliminary data.</text>
</comment>
<dbReference type="InterPro" id="IPR036866">
    <property type="entry name" value="RibonucZ/Hydroxyglut_hydro"/>
</dbReference>
<keyword evidence="8" id="KW-1185">Reference proteome</keyword>
<dbReference type="Proteomes" id="UP000182932">
    <property type="component" value="Unassembled WGS sequence"/>
</dbReference>
<dbReference type="GO" id="GO:0046872">
    <property type="term" value="F:metal ion binding"/>
    <property type="evidence" value="ECO:0007669"/>
    <property type="project" value="UniProtKB-KW"/>
</dbReference>
<gene>
    <name evidence="7" type="ORF">SAMN04487940_13323</name>
</gene>
<organism evidence="7 8">
    <name type="scientific">Marinovum algicola</name>
    <dbReference type="NCBI Taxonomy" id="42444"/>
    <lineage>
        <taxon>Bacteria</taxon>
        <taxon>Pseudomonadati</taxon>
        <taxon>Pseudomonadota</taxon>
        <taxon>Alphaproteobacteria</taxon>
        <taxon>Rhodobacterales</taxon>
        <taxon>Roseobacteraceae</taxon>
        <taxon>Marinovum</taxon>
    </lineage>
</organism>
<name>A0A975WF82_9RHOB</name>
<evidence type="ECO:0000313" key="7">
    <source>
        <dbReference type="EMBL" id="SEK10490.1"/>
    </source>
</evidence>
<dbReference type="EMBL" id="FNYY01000033">
    <property type="protein sequence ID" value="SEK10490.1"/>
    <property type="molecule type" value="Genomic_DNA"/>
</dbReference>
<comment type="cofactor">
    <cofactor evidence="1">
        <name>Zn(2+)</name>
        <dbReference type="ChEBI" id="CHEBI:29105"/>
    </cofactor>
</comment>
<dbReference type="GO" id="GO:0016787">
    <property type="term" value="F:hydrolase activity"/>
    <property type="evidence" value="ECO:0007669"/>
    <property type="project" value="UniProtKB-KW"/>
</dbReference>
<evidence type="ECO:0000256" key="5">
    <source>
        <dbReference type="ARBA" id="ARBA00022833"/>
    </source>
</evidence>
<dbReference type="InterPro" id="IPR051013">
    <property type="entry name" value="MBL_superfamily_lactonases"/>
</dbReference>
<evidence type="ECO:0000259" key="6">
    <source>
        <dbReference type="SMART" id="SM00849"/>
    </source>
</evidence>
<evidence type="ECO:0000256" key="3">
    <source>
        <dbReference type="ARBA" id="ARBA00022723"/>
    </source>
</evidence>
<keyword evidence="5" id="KW-0862">Zinc</keyword>